<keyword evidence="7" id="KW-1185">Reference proteome</keyword>
<sequence>MSNHDHHQSRCENCIIRQMNSLKALRKEELKRMSDSKEARTIKKGDNIFQEGDRLNGVFCVRSGVSKLSKLSDNGRDQIVKLATKGEVLGQRSVITQEQANLSATALEDMEVCFIPKDTITEPLRDNVHFTNAILKQMASDLKFADDVIVNMAQKTVRQRLAETLLYIEDNFGVTEDGSLKLQLTRADIADIVGTATELLIRTLTKFKKEELVATQGKNIQLTDKRMLKQIAEGLG</sequence>
<keyword evidence="3" id="KW-0804">Transcription</keyword>
<dbReference type="AlphaFoldDB" id="A0A1W6MMN5"/>
<dbReference type="PRINTS" id="PR00034">
    <property type="entry name" value="HTHCRP"/>
</dbReference>
<dbReference type="InterPro" id="IPR036388">
    <property type="entry name" value="WH-like_DNA-bd_sf"/>
</dbReference>
<dbReference type="Pfam" id="PF00027">
    <property type="entry name" value="cNMP_binding"/>
    <property type="match status" value="1"/>
</dbReference>
<dbReference type="SUPFAM" id="SSF51206">
    <property type="entry name" value="cAMP-binding domain-like"/>
    <property type="match status" value="1"/>
</dbReference>
<dbReference type="Proteomes" id="UP000193431">
    <property type="component" value="Chromosome"/>
</dbReference>
<proteinExistence type="predicted"/>
<reference evidence="6 7" key="1">
    <citation type="submission" date="2016-11" db="EMBL/GenBank/DDBJ databases">
        <title>Trade-off between light-utilization and light-protection in marine flavobacteria.</title>
        <authorList>
            <person name="Kumagai Y."/>
        </authorList>
    </citation>
    <scope>NUCLEOTIDE SEQUENCE [LARGE SCALE GENOMIC DNA]</scope>
    <source>
        <strain evidence="6 7">JCM 13191</strain>
    </source>
</reference>
<dbReference type="GO" id="GO:0003677">
    <property type="term" value="F:DNA binding"/>
    <property type="evidence" value="ECO:0007669"/>
    <property type="project" value="UniProtKB-KW"/>
</dbReference>
<dbReference type="GO" id="GO:0005829">
    <property type="term" value="C:cytosol"/>
    <property type="evidence" value="ECO:0007669"/>
    <property type="project" value="TreeGrafter"/>
</dbReference>
<dbReference type="Gene3D" id="2.60.120.10">
    <property type="entry name" value="Jelly Rolls"/>
    <property type="match status" value="1"/>
</dbReference>
<keyword evidence="2" id="KW-0238">DNA-binding</keyword>
<dbReference type="Gene3D" id="1.10.10.10">
    <property type="entry name" value="Winged helix-like DNA-binding domain superfamily/Winged helix DNA-binding domain"/>
    <property type="match status" value="1"/>
</dbReference>
<dbReference type="InterPro" id="IPR000595">
    <property type="entry name" value="cNMP-bd_dom"/>
</dbReference>
<feature type="domain" description="Cyclic nucleotide-binding" evidence="4">
    <location>
        <begin position="21"/>
        <end position="141"/>
    </location>
</feature>
<evidence type="ECO:0000256" key="3">
    <source>
        <dbReference type="ARBA" id="ARBA00023163"/>
    </source>
</evidence>
<dbReference type="InterPro" id="IPR012318">
    <property type="entry name" value="HTH_CRP"/>
</dbReference>
<dbReference type="OrthoDB" id="9127033at2"/>
<dbReference type="SMART" id="SM00100">
    <property type="entry name" value="cNMP"/>
    <property type="match status" value="1"/>
</dbReference>
<keyword evidence="1" id="KW-0805">Transcription regulation</keyword>
<dbReference type="SMART" id="SM00419">
    <property type="entry name" value="HTH_CRP"/>
    <property type="match status" value="1"/>
</dbReference>
<dbReference type="PROSITE" id="PS51063">
    <property type="entry name" value="HTH_CRP_2"/>
    <property type="match status" value="1"/>
</dbReference>
<evidence type="ECO:0000259" key="4">
    <source>
        <dbReference type="PROSITE" id="PS50042"/>
    </source>
</evidence>
<dbReference type="CDD" id="cd00038">
    <property type="entry name" value="CAP_ED"/>
    <property type="match status" value="1"/>
</dbReference>
<evidence type="ECO:0000259" key="5">
    <source>
        <dbReference type="PROSITE" id="PS51063"/>
    </source>
</evidence>
<dbReference type="GO" id="GO:0003700">
    <property type="term" value="F:DNA-binding transcription factor activity"/>
    <property type="evidence" value="ECO:0007669"/>
    <property type="project" value="TreeGrafter"/>
</dbReference>
<dbReference type="InterPro" id="IPR014710">
    <property type="entry name" value="RmlC-like_jellyroll"/>
</dbReference>
<dbReference type="Pfam" id="PF13545">
    <property type="entry name" value="HTH_Crp_2"/>
    <property type="match status" value="1"/>
</dbReference>
<dbReference type="RefSeq" id="WP_085767664.1">
    <property type="nucleotide sequence ID" value="NZ_CP019344.1"/>
</dbReference>
<protein>
    <submittedName>
        <fullName evidence="6">Crp/Fnr family transcriptional regulator</fullName>
    </submittedName>
</protein>
<dbReference type="STRING" id="331648.BST97_13145"/>
<gene>
    <name evidence="6" type="ORF">BST97_13145</name>
</gene>
<dbReference type="InterPro" id="IPR018490">
    <property type="entry name" value="cNMP-bd_dom_sf"/>
</dbReference>
<dbReference type="PANTHER" id="PTHR24567:SF58">
    <property type="entry name" value="CYCLIC AMP-BINDING REGULATORY PROTEIN"/>
    <property type="match status" value="1"/>
</dbReference>
<feature type="domain" description="HTH crp-type" evidence="5">
    <location>
        <begin position="155"/>
        <end position="226"/>
    </location>
</feature>
<dbReference type="InterPro" id="IPR036390">
    <property type="entry name" value="WH_DNA-bd_sf"/>
</dbReference>
<dbReference type="PROSITE" id="PS50042">
    <property type="entry name" value="CNMP_BINDING_3"/>
    <property type="match status" value="1"/>
</dbReference>
<organism evidence="6 7">
    <name type="scientific">Nonlabens spongiae</name>
    <dbReference type="NCBI Taxonomy" id="331648"/>
    <lineage>
        <taxon>Bacteria</taxon>
        <taxon>Pseudomonadati</taxon>
        <taxon>Bacteroidota</taxon>
        <taxon>Flavobacteriia</taxon>
        <taxon>Flavobacteriales</taxon>
        <taxon>Flavobacteriaceae</taxon>
        <taxon>Nonlabens</taxon>
    </lineage>
</organism>
<evidence type="ECO:0000313" key="6">
    <source>
        <dbReference type="EMBL" id="ARN78858.1"/>
    </source>
</evidence>
<name>A0A1W6MMN5_9FLAO</name>
<dbReference type="EMBL" id="CP019344">
    <property type="protein sequence ID" value="ARN78858.1"/>
    <property type="molecule type" value="Genomic_DNA"/>
</dbReference>
<accession>A0A1W6MMN5</accession>
<evidence type="ECO:0000256" key="1">
    <source>
        <dbReference type="ARBA" id="ARBA00023015"/>
    </source>
</evidence>
<evidence type="ECO:0000313" key="7">
    <source>
        <dbReference type="Proteomes" id="UP000193431"/>
    </source>
</evidence>
<dbReference type="InterPro" id="IPR050397">
    <property type="entry name" value="Env_Response_Regulators"/>
</dbReference>
<dbReference type="PANTHER" id="PTHR24567">
    <property type="entry name" value="CRP FAMILY TRANSCRIPTIONAL REGULATORY PROTEIN"/>
    <property type="match status" value="1"/>
</dbReference>
<evidence type="ECO:0000256" key="2">
    <source>
        <dbReference type="ARBA" id="ARBA00023125"/>
    </source>
</evidence>
<dbReference type="SUPFAM" id="SSF46785">
    <property type="entry name" value="Winged helix' DNA-binding domain"/>
    <property type="match status" value="1"/>
</dbReference>